<dbReference type="Proteomes" id="UP000077603">
    <property type="component" value="Chromosome"/>
</dbReference>
<dbReference type="InterPro" id="IPR005625">
    <property type="entry name" value="PepSY-ass_TM"/>
</dbReference>
<evidence type="ECO:0000313" key="1">
    <source>
        <dbReference type="EMBL" id="ANF53800.1"/>
    </source>
</evidence>
<keyword evidence="2" id="KW-1185">Reference proteome</keyword>
<sequence length="244" mass="26628">MKVLRYSTQIHKWVGLVVGLQVLFWVGGGLVMTAIPIEAVRSEHRLKAAAPVALALDQALPLAEAARLSGVAPARAELKTTPRGPAWVLTPLEGAPVTVAAATGRSFAAMREDEASALAAAAYRGGAAPRQAVLLDQAPKETGREGPIWRVEFNDAERTAFYLSPQTGDVVTRRSAVWRFYDFFWRLHILDFKDGDNFNHPLLIGLTALTLSIVITGFILLWIRLARDLKTARAVRAARRKAAL</sequence>
<organism evidence="1 2">
    <name type="scientific">Brevundimonas naejangsanensis</name>
    <dbReference type="NCBI Taxonomy" id="588932"/>
    <lineage>
        <taxon>Bacteria</taxon>
        <taxon>Pseudomonadati</taxon>
        <taxon>Pseudomonadota</taxon>
        <taxon>Alphaproteobacteria</taxon>
        <taxon>Caulobacterales</taxon>
        <taxon>Caulobacteraceae</taxon>
        <taxon>Brevundimonas</taxon>
    </lineage>
</organism>
<name>A0A172Y3L5_9CAUL</name>
<reference evidence="1 2" key="1">
    <citation type="journal article" date="2014" name="Genome Announc.">
        <title>Genome Sequence of a Promising Hydrogen-Producing Facultative Anaerobic Bacterium, Brevundimonas naejangsanensis Strain B1.</title>
        <authorList>
            <person name="Su H."/>
            <person name="Zhang T."/>
            <person name="Bao M."/>
            <person name="Jiang Y."/>
            <person name="Wang Y."/>
            <person name="Tan T."/>
        </authorList>
    </citation>
    <scope>NUCLEOTIDE SEQUENCE [LARGE SCALE GENOMIC DNA]</scope>
    <source>
        <strain evidence="1 2">B1</strain>
    </source>
</reference>
<dbReference type="STRING" id="588932.DA69_02955"/>
<dbReference type="Pfam" id="PF03929">
    <property type="entry name" value="PepSY_TM"/>
    <property type="match status" value="1"/>
</dbReference>
<evidence type="ECO:0000313" key="2">
    <source>
        <dbReference type="Proteomes" id="UP000077603"/>
    </source>
</evidence>
<accession>A0A172Y3L5</accession>
<dbReference type="EMBL" id="CP015614">
    <property type="protein sequence ID" value="ANF53800.1"/>
    <property type="molecule type" value="Genomic_DNA"/>
</dbReference>
<dbReference type="PANTHER" id="PTHR34219">
    <property type="entry name" value="IRON-REGULATED INNER MEMBRANE PROTEIN-RELATED"/>
    <property type="match status" value="1"/>
</dbReference>
<dbReference type="eggNOG" id="COG3182">
    <property type="taxonomic scope" value="Bacteria"/>
</dbReference>
<dbReference type="AlphaFoldDB" id="A0A172Y3L5"/>
<dbReference type="RefSeq" id="WP_025977536.1">
    <property type="nucleotide sequence ID" value="NZ_CP015614.1"/>
</dbReference>
<proteinExistence type="predicted"/>
<protein>
    <submittedName>
        <fullName evidence="1">Uncharacterized protein</fullName>
    </submittedName>
</protein>
<dbReference type="OrthoDB" id="9806195at2"/>
<gene>
    <name evidence="1" type="ORF">DA69_02955</name>
</gene>
<dbReference type="PANTHER" id="PTHR34219:SF6">
    <property type="entry name" value="BLR3280 PROTEIN"/>
    <property type="match status" value="1"/>
</dbReference>
<dbReference type="KEGG" id="bne:DA69_02955"/>